<sequence length="200" mass="22015">MPPMGLTFADLQAISKEETGLFPPMDPLPILTSIKPEELEILDLQRGFVKRLRQSQYYLVETVKSTDLPRYSDKYRPIATAQPTLKRKDLNPSFFPPDLFDAHFNPRKKRKTKASTTKKGINLDDLKDDDDQSGSEKGSKDGSEQADEDYDVDEEDDNDYAENYFDNGEADDVDDLGGGGGGDEAGGGAGMFSPGSPTHG</sequence>
<dbReference type="Pfam" id="PF11705">
    <property type="entry name" value="RNA_pol_3_Rpc31"/>
    <property type="match status" value="1"/>
</dbReference>
<evidence type="ECO:0000256" key="4">
    <source>
        <dbReference type="PIRNR" id="PIRNR000777"/>
    </source>
</evidence>
<comment type="similarity">
    <text evidence="2 4">Belongs to the eukaryotic RPC7 RNA polymerase subunit family.</text>
</comment>
<proteinExistence type="inferred from homology"/>
<dbReference type="PANTHER" id="PTHR15367">
    <property type="entry name" value="DNA-DIRECTED RNA POLYMERASE III"/>
    <property type="match status" value="1"/>
</dbReference>
<dbReference type="PANTHER" id="PTHR15367:SF2">
    <property type="entry name" value="DNA-DIRECTED RNA POLYMERASE III SUBUNIT"/>
    <property type="match status" value="1"/>
</dbReference>
<comment type="subunit">
    <text evidence="4">Component of the RNA polymerase III (Pol III) complex.</text>
</comment>
<dbReference type="Proteomes" id="UP000076798">
    <property type="component" value="Unassembled WGS sequence"/>
</dbReference>
<dbReference type="GO" id="GO:0005666">
    <property type="term" value="C:RNA polymerase III complex"/>
    <property type="evidence" value="ECO:0007669"/>
    <property type="project" value="UniProtKB-UniRule"/>
</dbReference>
<accession>A0A166CI78</accession>
<keyword evidence="3 4" id="KW-0539">Nucleus</keyword>
<feature type="region of interest" description="Disordered" evidence="5">
    <location>
        <begin position="97"/>
        <end position="200"/>
    </location>
</feature>
<dbReference type="InterPro" id="IPR024661">
    <property type="entry name" value="RNA_pol_III_Rpc31"/>
</dbReference>
<protein>
    <recommendedName>
        <fullName evidence="4">DNA-directed RNA polymerase III subunit</fullName>
    </recommendedName>
</protein>
<evidence type="ECO:0000313" key="7">
    <source>
        <dbReference type="Proteomes" id="UP000076798"/>
    </source>
</evidence>
<evidence type="ECO:0000256" key="5">
    <source>
        <dbReference type="SAM" id="MobiDB-lite"/>
    </source>
</evidence>
<evidence type="ECO:0000256" key="1">
    <source>
        <dbReference type="ARBA" id="ARBA00004123"/>
    </source>
</evidence>
<gene>
    <name evidence="6" type="ORF">SISSUDRAFT_987674</name>
</gene>
<reference evidence="6 7" key="1">
    <citation type="journal article" date="2016" name="Mol. Biol. Evol.">
        <title>Comparative Genomics of Early-Diverging Mushroom-Forming Fungi Provides Insights into the Origins of Lignocellulose Decay Capabilities.</title>
        <authorList>
            <person name="Nagy L.G."/>
            <person name="Riley R."/>
            <person name="Tritt A."/>
            <person name="Adam C."/>
            <person name="Daum C."/>
            <person name="Floudas D."/>
            <person name="Sun H."/>
            <person name="Yadav J.S."/>
            <person name="Pangilinan J."/>
            <person name="Larsson K.H."/>
            <person name="Matsuura K."/>
            <person name="Barry K."/>
            <person name="Labutti K."/>
            <person name="Kuo R."/>
            <person name="Ohm R.A."/>
            <person name="Bhattacharya S.S."/>
            <person name="Shirouzu T."/>
            <person name="Yoshinaga Y."/>
            <person name="Martin F.M."/>
            <person name="Grigoriev I.V."/>
            <person name="Hibbett D.S."/>
        </authorList>
    </citation>
    <scope>NUCLEOTIDE SEQUENCE [LARGE SCALE GENOMIC DNA]</scope>
    <source>
        <strain evidence="6 7">HHB10207 ss-3</strain>
    </source>
</reference>
<feature type="compositionally biased region" description="Gly residues" evidence="5">
    <location>
        <begin position="176"/>
        <end position="190"/>
    </location>
</feature>
<dbReference type="GO" id="GO:0006383">
    <property type="term" value="P:transcription by RNA polymerase III"/>
    <property type="evidence" value="ECO:0007669"/>
    <property type="project" value="UniProtKB-UniRule"/>
</dbReference>
<dbReference type="STRING" id="1314776.A0A166CI78"/>
<comment type="function">
    <text evidence="4">DNA-dependent RNA polymerase catalyzes the transcription of DNA into RNA using the four ribonucleoside triphosphates as substrates. Specific peripheric component of RNA polymerase III which synthesizes small RNAs, such as 5S rRNA and tRNAs.</text>
</comment>
<feature type="compositionally biased region" description="Acidic residues" evidence="5">
    <location>
        <begin position="144"/>
        <end position="160"/>
    </location>
</feature>
<dbReference type="EMBL" id="KV428083">
    <property type="protein sequence ID" value="KZT37484.1"/>
    <property type="molecule type" value="Genomic_DNA"/>
</dbReference>
<dbReference type="OrthoDB" id="5377312at2759"/>
<comment type="subcellular location">
    <subcellularLocation>
        <location evidence="1 4">Nucleus</location>
    </subcellularLocation>
</comment>
<evidence type="ECO:0000313" key="6">
    <source>
        <dbReference type="EMBL" id="KZT37484.1"/>
    </source>
</evidence>
<dbReference type="AlphaFoldDB" id="A0A166CI78"/>
<dbReference type="PIRSF" id="PIRSF000777">
    <property type="entry name" value="RNA_polIII_C31"/>
    <property type="match status" value="1"/>
</dbReference>
<name>A0A166CI78_9AGAM</name>
<organism evidence="6 7">
    <name type="scientific">Sistotremastrum suecicum HHB10207 ss-3</name>
    <dbReference type="NCBI Taxonomy" id="1314776"/>
    <lineage>
        <taxon>Eukaryota</taxon>
        <taxon>Fungi</taxon>
        <taxon>Dikarya</taxon>
        <taxon>Basidiomycota</taxon>
        <taxon>Agaricomycotina</taxon>
        <taxon>Agaricomycetes</taxon>
        <taxon>Sistotremastrales</taxon>
        <taxon>Sistotremastraceae</taxon>
        <taxon>Sistotremastrum</taxon>
    </lineage>
</organism>
<keyword evidence="7" id="KW-1185">Reference proteome</keyword>
<evidence type="ECO:0000256" key="3">
    <source>
        <dbReference type="ARBA" id="ARBA00023242"/>
    </source>
</evidence>
<evidence type="ECO:0000256" key="2">
    <source>
        <dbReference type="ARBA" id="ARBA00008352"/>
    </source>
</evidence>